<reference evidence="7" key="1">
    <citation type="submission" date="2018-10" db="EMBL/GenBank/DDBJ databases">
        <title>Hidden diversity of soil giant viruses.</title>
        <authorList>
            <person name="Schulz F."/>
            <person name="Alteio L."/>
            <person name="Goudeau D."/>
            <person name="Ryan E.M."/>
            <person name="Malmstrom R.R."/>
            <person name="Blanchard J."/>
            <person name="Woyke T."/>
        </authorList>
    </citation>
    <scope>NUCLEOTIDE SEQUENCE</scope>
    <source>
        <strain evidence="7">EDV1</strain>
    </source>
</reference>
<dbReference type="EMBL" id="MK072120">
    <property type="protein sequence ID" value="AYV78943.1"/>
    <property type="molecule type" value="Genomic_DNA"/>
</dbReference>
<protein>
    <submittedName>
        <fullName evidence="7">TNF receptor-associated factor 2</fullName>
    </submittedName>
</protein>
<dbReference type="PROSITE" id="PS00518">
    <property type="entry name" value="ZF_RING_1"/>
    <property type="match status" value="1"/>
</dbReference>
<gene>
    <name evidence="7" type="ORF">Edafosvirus55_3</name>
</gene>
<evidence type="ECO:0000256" key="2">
    <source>
        <dbReference type="ARBA" id="ARBA00022771"/>
    </source>
</evidence>
<dbReference type="InterPro" id="IPR017907">
    <property type="entry name" value="Znf_RING_CS"/>
</dbReference>
<dbReference type="InterPro" id="IPR001293">
    <property type="entry name" value="Znf_TRAF"/>
</dbReference>
<organism evidence="7">
    <name type="scientific">Edafosvirus sp</name>
    <dbReference type="NCBI Taxonomy" id="2487765"/>
    <lineage>
        <taxon>Viruses</taxon>
        <taxon>Varidnaviria</taxon>
        <taxon>Bamfordvirae</taxon>
        <taxon>Nucleocytoviricota</taxon>
        <taxon>Megaviricetes</taxon>
        <taxon>Imitervirales</taxon>
        <taxon>Mimiviridae</taxon>
        <taxon>Klosneuvirinae</taxon>
    </lineage>
</organism>
<keyword evidence="1" id="KW-0479">Metal-binding</keyword>
<feature type="domain" description="TRAF-type" evidence="6">
    <location>
        <begin position="318"/>
        <end position="360"/>
    </location>
</feature>
<evidence type="ECO:0000259" key="6">
    <source>
        <dbReference type="PROSITE" id="PS50145"/>
    </source>
</evidence>
<dbReference type="PROSITE" id="PS50145">
    <property type="entry name" value="ZF_TRAF"/>
    <property type="match status" value="1"/>
</dbReference>
<dbReference type="PANTHER" id="PTHR10131">
    <property type="entry name" value="TNF RECEPTOR ASSOCIATED FACTOR"/>
    <property type="match status" value="1"/>
</dbReference>
<keyword evidence="3" id="KW-0862">Zinc</keyword>
<dbReference type="InterPro" id="IPR013083">
    <property type="entry name" value="Znf_RING/FYVE/PHD"/>
</dbReference>
<dbReference type="Pfam" id="PF13445">
    <property type="entry name" value="zf-RING_UBOX"/>
    <property type="match status" value="1"/>
</dbReference>
<dbReference type="SUPFAM" id="SSF57850">
    <property type="entry name" value="RING/U-box"/>
    <property type="match status" value="1"/>
</dbReference>
<evidence type="ECO:0000256" key="3">
    <source>
        <dbReference type="ARBA" id="ARBA00022833"/>
    </source>
</evidence>
<evidence type="ECO:0000256" key="1">
    <source>
        <dbReference type="ARBA" id="ARBA00022723"/>
    </source>
</evidence>
<dbReference type="Gene3D" id="3.30.40.10">
    <property type="entry name" value="Zinc/RING finger domain, C3HC4 (zinc finger)"/>
    <property type="match status" value="2"/>
</dbReference>
<dbReference type="InterPro" id="IPR027370">
    <property type="entry name" value="Znf-RING_euk"/>
</dbReference>
<dbReference type="SMART" id="SM00184">
    <property type="entry name" value="RING"/>
    <property type="match status" value="1"/>
</dbReference>
<dbReference type="PANTHER" id="PTHR10131:SF94">
    <property type="entry name" value="TNF RECEPTOR-ASSOCIATED FACTOR 4"/>
    <property type="match status" value="1"/>
</dbReference>
<feature type="domain" description="RING-type" evidence="5">
    <location>
        <begin position="155"/>
        <end position="200"/>
    </location>
</feature>
<proteinExistence type="predicted"/>
<evidence type="ECO:0000313" key="7">
    <source>
        <dbReference type="EMBL" id="AYV78943.1"/>
    </source>
</evidence>
<evidence type="ECO:0000256" key="4">
    <source>
        <dbReference type="PROSITE-ProRule" id="PRU00175"/>
    </source>
</evidence>
<dbReference type="PROSITE" id="PS50089">
    <property type="entry name" value="ZF_RING_2"/>
    <property type="match status" value="1"/>
</dbReference>
<accession>A0A3G4ZZE1</accession>
<keyword evidence="7" id="KW-0675">Receptor</keyword>
<name>A0A3G4ZZE1_9VIRU</name>
<evidence type="ECO:0000259" key="5">
    <source>
        <dbReference type="PROSITE" id="PS50089"/>
    </source>
</evidence>
<dbReference type="GO" id="GO:0008270">
    <property type="term" value="F:zinc ion binding"/>
    <property type="evidence" value="ECO:0007669"/>
    <property type="project" value="UniProtKB-KW"/>
</dbReference>
<keyword evidence="2 4" id="KW-0863">Zinc-finger</keyword>
<dbReference type="InterPro" id="IPR001841">
    <property type="entry name" value="Znf_RING"/>
</dbReference>
<sequence>MNDDVLKIGEMEQDALFANKKDKDDCIEISEKNKLDFDLDNFFEYDKVVVPKKNNENEMVGLIAALDDRPPVVGYNYVPRYFNYNVLPEYNFRRPEPHRLGIGKRMRIVPFDKIDNVDYVDYKELEEKKRIEQELCGFEKDDIENFDNSIIDCICGICTGVYRDPIILSCGHIFCRSCLNKHFNSNKDNYNTNRECTYCKKQSTGELIPVICLKNYIDRFIIHCSTLKCCWSGKIEEYVKHEIECEGKVHYCICGEKIEGNKIKDHNTNECLFRKIQCKCCKQLVYFLDMEDHDKSLCNGMISCQCGAKIRKREMEMHIEYSCQCKIIVCPKCADHVMLKNYNNHCNEKCPLRQVFCTTCCDYMTEVEYKMTKHMKDCEMKKLLTFYGKSNKNTDKSIKLTSDLMSKLCPNYKLIGKEIRHNKRK</sequence>